<dbReference type="Proteomes" id="UP000703269">
    <property type="component" value="Unassembled WGS sequence"/>
</dbReference>
<dbReference type="AlphaFoldDB" id="A0A9P3L8F7"/>
<proteinExistence type="predicted"/>
<organism evidence="1 2">
    <name type="scientific">Phanerochaete sordida</name>
    <dbReference type="NCBI Taxonomy" id="48140"/>
    <lineage>
        <taxon>Eukaryota</taxon>
        <taxon>Fungi</taxon>
        <taxon>Dikarya</taxon>
        <taxon>Basidiomycota</taxon>
        <taxon>Agaricomycotina</taxon>
        <taxon>Agaricomycetes</taxon>
        <taxon>Polyporales</taxon>
        <taxon>Phanerochaetaceae</taxon>
        <taxon>Phanerochaete</taxon>
    </lineage>
</organism>
<evidence type="ECO:0000313" key="1">
    <source>
        <dbReference type="EMBL" id="GJE85464.1"/>
    </source>
</evidence>
<evidence type="ECO:0000313" key="2">
    <source>
        <dbReference type="Proteomes" id="UP000703269"/>
    </source>
</evidence>
<protein>
    <submittedName>
        <fullName evidence="1">Uncharacterized protein</fullName>
    </submittedName>
</protein>
<keyword evidence="2" id="KW-1185">Reference proteome</keyword>
<gene>
    <name evidence="1" type="ORF">PsYK624_015430</name>
</gene>
<reference evidence="1 2" key="1">
    <citation type="submission" date="2021-08" db="EMBL/GenBank/DDBJ databases">
        <title>Draft Genome Sequence of Phanerochaete sordida strain YK-624.</title>
        <authorList>
            <person name="Mori T."/>
            <person name="Dohra H."/>
            <person name="Suzuki T."/>
            <person name="Kawagishi H."/>
            <person name="Hirai H."/>
        </authorList>
    </citation>
    <scope>NUCLEOTIDE SEQUENCE [LARGE SCALE GENOMIC DNA]</scope>
    <source>
        <strain evidence="1 2">YK-624</strain>
    </source>
</reference>
<accession>A0A9P3L8F7</accession>
<dbReference type="EMBL" id="BPQB01000002">
    <property type="protein sequence ID" value="GJE85464.1"/>
    <property type="molecule type" value="Genomic_DNA"/>
</dbReference>
<sequence>MRVVIRGRITRSIPNPWTSFPGEYAHATDIDFVHSMRRRAAMAAPLKLKSKTVITVSTPAMHASTWAEKCSALQQYPQPFDKNCSAAKASDVQTAPAGDFRQRPSVPAGAGSACVQVTSKRSVTCVMYAEAWTQRQAGADARPSATHDRRGSLALNSRRSTLCIAIQ</sequence>
<name>A0A9P3L8F7_9APHY</name>
<comment type="caution">
    <text evidence="1">The sequence shown here is derived from an EMBL/GenBank/DDBJ whole genome shotgun (WGS) entry which is preliminary data.</text>
</comment>